<dbReference type="Gene3D" id="1.10.10.2360">
    <property type="match status" value="1"/>
</dbReference>
<feature type="compositionally biased region" description="Polar residues" evidence="1">
    <location>
        <begin position="182"/>
        <end position="191"/>
    </location>
</feature>
<accession>A0ABN8MAX7</accession>
<keyword evidence="3" id="KW-1185">Reference proteome</keyword>
<protein>
    <submittedName>
        <fullName evidence="2">Uncharacterized protein</fullName>
    </submittedName>
</protein>
<comment type="caution">
    <text evidence="2">The sequence shown here is derived from an EMBL/GenBank/DDBJ whole genome shotgun (WGS) entry which is preliminary data.</text>
</comment>
<evidence type="ECO:0000313" key="2">
    <source>
        <dbReference type="EMBL" id="CAH3025696.1"/>
    </source>
</evidence>
<name>A0ABN8MAX7_9CNID</name>
<gene>
    <name evidence="2" type="ORF">PEVE_00026910</name>
</gene>
<reference evidence="2 3" key="1">
    <citation type="submission" date="2022-05" db="EMBL/GenBank/DDBJ databases">
        <authorList>
            <consortium name="Genoscope - CEA"/>
            <person name="William W."/>
        </authorList>
    </citation>
    <scope>NUCLEOTIDE SEQUENCE [LARGE SCALE GENOMIC DNA]</scope>
</reference>
<feature type="region of interest" description="Disordered" evidence="1">
    <location>
        <begin position="88"/>
        <end position="127"/>
    </location>
</feature>
<dbReference type="EMBL" id="CALNXI010000367">
    <property type="protein sequence ID" value="CAH3025696.1"/>
    <property type="molecule type" value="Genomic_DNA"/>
</dbReference>
<feature type="non-terminal residue" evidence="2">
    <location>
        <position position="197"/>
    </location>
</feature>
<feature type="region of interest" description="Disordered" evidence="1">
    <location>
        <begin position="160"/>
        <end position="197"/>
    </location>
</feature>
<sequence length="197" mass="22172">MSSKVLRVSHDDDENQETYIYSGQIIVAPRKDRQPTSWNFSGTPVQFTATEKLLAEDLGRKERFQTISLMGIYSLKSIEELRFEDYKNKEHRRETPSRSPSYAPTSPSYAPTSPSYAPTSPSYRPSSPSFLYETVTSAYGTWSSSGIESSSKTPKAFAFKKAPDKCNSQQKSSKLRKKNEESNGLITTGTEVQVKRN</sequence>
<evidence type="ECO:0000256" key="1">
    <source>
        <dbReference type="SAM" id="MobiDB-lite"/>
    </source>
</evidence>
<evidence type="ECO:0000313" key="3">
    <source>
        <dbReference type="Proteomes" id="UP001159427"/>
    </source>
</evidence>
<proteinExistence type="predicted"/>
<dbReference type="Proteomes" id="UP001159427">
    <property type="component" value="Unassembled WGS sequence"/>
</dbReference>
<dbReference type="Pfam" id="PF21240">
    <property type="entry name" value="Nup98_GLEBS"/>
    <property type="match status" value="1"/>
</dbReference>
<feature type="compositionally biased region" description="Low complexity" evidence="1">
    <location>
        <begin position="97"/>
        <end position="127"/>
    </location>
</feature>
<organism evidence="2 3">
    <name type="scientific">Porites evermanni</name>
    <dbReference type="NCBI Taxonomy" id="104178"/>
    <lineage>
        <taxon>Eukaryota</taxon>
        <taxon>Metazoa</taxon>
        <taxon>Cnidaria</taxon>
        <taxon>Anthozoa</taxon>
        <taxon>Hexacorallia</taxon>
        <taxon>Scleractinia</taxon>
        <taxon>Fungiina</taxon>
        <taxon>Poritidae</taxon>
        <taxon>Porites</taxon>
    </lineage>
</organism>